<comment type="caution">
    <text evidence="3">The sequence shown here is derived from an EMBL/GenBank/DDBJ whole genome shotgun (WGS) entry which is preliminary data.</text>
</comment>
<sequence>MAPGEAAVMRYTLLGRSGIRVSELALGTMTFGEDWGWGASGETSAKLLDRYADAGGNFIDTANVYTGGTSESIIGSALRGRRDRFVLATKFTAQTVPGDINTAGNHRKSLTRSLEASLRRLGTDHLDLLWVHARDNLTPLPELMRALDDQVRAGKLLHVAVSDWPAWEIARANTMAELRDWSPFVGVQLRYNLLSRSPEAELLPMARELDLAVVAWGPLAEGRLTGKYLRGEQGRLNRGGWDWSAGTDDRVVREVVAVAEAGGWTPAQVAYAWLRSRPGTVIPLLGATTEQQLTTNLASVDVTLDPDALRRLDEVSAPVHGFPHDVMAGEEMTAFVYGDEWRKVVSRPVPDAHPDRESLGLRR</sequence>
<accession>A0ABQ4A599</accession>
<evidence type="ECO:0000259" key="2">
    <source>
        <dbReference type="Pfam" id="PF00248"/>
    </source>
</evidence>
<keyword evidence="4" id="KW-1185">Reference proteome</keyword>
<protein>
    <submittedName>
        <fullName evidence="3">Oxidoreductase</fullName>
    </submittedName>
</protein>
<keyword evidence="1" id="KW-0560">Oxidoreductase</keyword>
<dbReference type="InterPro" id="IPR036812">
    <property type="entry name" value="NAD(P)_OxRdtase_dom_sf"/>
</dbReference>
<evidence type="ECO:0000313" key="3">
    <source>
        <dbReference type="EMBL" id="GIE26009.1"/>
    </source>
</evidence>
<dbReference type="Pfam" id="PF00248">
    <property type="entry name" value="Aldo_ket_red"/>
    <property type="match status" value="1"/>
</dbReference>
<gene>
    <name evidence="3" type="ORF">Ahu01nite_091110</name>
</gene>
<dbReference type="Proteomes" id="UP000603200">
    <property type="component" value="Unassembled WGS sequence"/>
</dbReference>
<name>A0ABQ4A599_9ACTN</name>
<dbReference type="PANTHER" id="PTHR43364">
    <property type="entry name" value="NADH-SPECIFIC METHYLGLYOXAL REDUCTASE-RELATED"/>
    <property type="match status" value="1"/>
</dbReference>
<evidence type="ECO:0000256" key="1">
    <source>
        <dbReference type="ARBA" id="ARBA00023002"/>
    </source>
</evidence>
<proteinExistence type="predicted"/>
<reference evidence="3 4" key="1">
    <citation type="submission" date="2021-01" db="EMBL/GenBank/DDBJ databases">
        <title>Whole genome shotgun sequence of Actinoplanes humidus NBRC 14915.</title>
        <authorList>
            <person name="Komaki H."/>
            <person name="Tamura T."/>
        </authorList>
    </citation>
    <scope>NUCLEOTIDE SEQUENCE [LARGE SCALE GENOMIC DNA]</scope>
    <source>
        <strain evidence="3 4">NBRC 14915</strain>
    </source>
</reference>
<dbReference type="SUPFAM" id="SSF51430">
    <property type="entry name" value="NAD(P)-linked oxidoreductase"/>
    <property type="match status" value="1"/>
</dbReference>
<dbReference type="CDD" id="cd19080">
    <property type="entry name" value="AKR_AKR9A_9B"/>
    <property type="match status" value="1"/>
</dbReference>
<evidence type="ECO:0000313" key="4">
    <source>
        <dbReference type="Proteomes" id="UP000603200"/>
    </source>
</evidence>
<feature type="domain" description="NADP-dependent oxidoreductase" evidence="2">
    <location>
        <begin position="23"/>
        <end position="316"/>
    </location>
</feature>
<dbReference type="PANTHER" id="PTHR43364:SF4">
    <property type="entry name" value="NAD(P)-LINKED OXIDOREDUCTASE SUPERFAMILY PROTEIN"/>
    <property type="match status" value="1"/>
</dbReference>
<dbReference type="InterPro" id="IPR023210">
    <property type="entry name" value="NADP_OxRdtase_dom"/>
</dbReference>
<dbReference type="InterPro" id="IPR050523">
    <property type="entry name" value="AKR_Detox_Biosynth"/>
</dbReference>
<dbReference type="Gene3D" id="3.20.20.100">
    <property type="entry name" value="NADP-dependent oxidoreductase domain"/>
    <property type="match status" value="1"/>
</dbReference>
<organism evidence="3 4">
    <name type="scientific">Winogradskya humida</name>
    <dbReference type="NCBI Taxonomy" id="113566"/>
    <lineage>
        <taxon>Bacteria</taxon>
        <taxon>Bacillati</taxon>
        <taxon>Actinomycetota</taxon>
        <taxon>Actinomycetes</taxon>
        <taxon>Micromonosporales</taxon>
        <taxon>Micromonosporaceae</taxon>
        <taxon>Winogradskya</taxon>
    </lineage>
</organism>
<dbReference type="EMBL" id="BOMN01000131">
    <property type="protein sequence ID" value="GIE26009.1"/>
    <property type="molecule type" value="Genomic_DNA"/>
</dbReference>